<dbReference type="GO" id="GO:0008299">
    <property type="term" value="P:isoprenoid biosynthetic process"/>
    <property type="evidence" value="ECO:0007669"/>
    <property type="project" value="UniProtKB-ARBA"/>
</dbReference>
<dbReference type="InterPro" id="IPR034686">
    <property type="entry name" value="Terpene_cyclase-like_2"/>
</dbReference>
<dbReference type="Proteomes" id="UP000308652">
    <property type="component" value="Unassembled WGS sequence"/>
</dbReference>
<comment type="similarity">
    <text evidence="2 6">Belongs to the terpene synthase family.</text>
</comment>
<dbReference type="PANTHER" id="PTHR35201:SF4">
    <property type="entry name" value="BETA-PINACENE SYNTHASE-RELATED"/>
    <property type="match status" value="1"/>
</dbReference>
<dbReference type="GO" id="GO:0046872">
    <property type="term" value="F:metal ion binding"/>
    <property type="evidence" value="ECO:0007669"/>
    <property type="project" value="UniProtKB-KW"/>
</dbReference>
<protein>
    <recommendedName>
        <fullName evidence="6">Terpene synthase</fullName>
        <ecNumber evidence="6">4.2.3.-</ecNumber>
    </recommendedName>
</protein>
<gene>
    <name evidence="7" type="ORF">BDQ12DRAFT_727094</name>
</gene>
<dbReference type="AlphaFoldDB" id="A0A5C3LPG1"/>
<evidence type="ECO:0000256" key="5">
    <source>
        <dbReference type="ARBA" id="ARBA00023239"/>
    </source>
</evidence>
<comment type="cofactor">
    <cofactor evidence="1 6">
        <name>Mg(2+)</name>
        <dbReference type="ChEBI" id="CHEBI:18420"/>
    </cofactor>
</comment>
<evidence type="ECO:0000256" key="4">
    <source>
        <dbReference type="ARBA" id="ARBA00022842"/>
    </source>
</evidence>
<sequence length="559" mass="61762">MDALNSISSFSISSIQPGTDRNDLPPKPTFRSNLPLLTGKDHTAAIAFANQYFASNWPWKNMEEYQSFLTKDMASWGAFASPDILEDRMETCALICVVGFLLDDAIEACTSEQVHRFASRFKGLVFGTIAPENQMESAIADIHGRMRATDSQGNDSLQFAPGEKYCEECYRWLTHSMGLGRANPSTCDSLDNYLKHRVTDVGVIWGMSFIDWAYNIQVPQHIQDDPYFKEMILTGGFHGLLANDLYSYRREVLEARTNGSNGTLMNSISVVMHEQYMEENDAIKFIEDRLRTLEASFPEIEAKLYSGYTGEDAKFCERYAMFVKGLYRGNADWSANIYSSKDNTLSSQKNTVAYMSSYSSLFVHSNTLFTTAARRASELSSSSFCTTIIAAADKSAPGANHTHKPAHRPPLPLQAPPLPTTHAVALSSSHILDINPPADVMQQHIHLRALVNARASASFSPRPFYSAKLSVTATAEPSATPAVMPGSKISSARMLSAGPALTLCLYMFIYSSSTTLLQVRVTHICVLKVIAAVKLAERFSFYGSSNVFVFFANEPASHS</sequence>
<dbReference type="EC" id="4.2.3.-" evidence="6"/>
<keyword evidence="8" id="KW-1185">Reference proteome</keyword>
<keyword evidence="5 6" id="KW-0456">Lyase</keyword>
<evidence type="ECO:0000313" key="7">
    <source>
        <dbReference type="EMBL" id="TFK34173.1"/>
    </source>
</evidence>
<dbReference type="InterPro" id="IPR008949">
    <property type="entry name" value="Isoprenoid_synthase_dom_sf"/>
</dbReference>
<dbReference type="Pfam" id="PF19086">
    <property type="entry name" value="Terpene_syn_C_2"/>
    <property type="match status" value="1"/>
</dbReference>
<evidence type="ECO:0000256" key="2">
    <source>
        <dbReference type="ARBA" id="ARBA00006333"/>
    </source>
</evidence>
<keyword evidence="3 6" id="KW-0479">Metal-binding</keyword>
<evidence type="ECO:0000256" key="3">
    <source>
        <dbReference type="ARBA" id="ARBA00022723"/>
    </source>
</evidence>
<organism evidence="7 8">
    <name type="scientific">Crucibulum laeve</name>
    <dbReference type="NCBI Taxonomy" id="68775"/>
    <lineage>
        <taxon>Eukaryota</taxon>
        <taxon>Fungi</taxon>
        <taxon>Dikarya</taxon>
        <taxon>Basidiomycota</taxon>
        <taxon>Agaricomycotina</taxon>
        <taxon>Agaricomycetes</taxon>
        <taxon>Agaricomycetidae</taxon>
        <taxon>Agaricales</taxon>
        <taxon>Agaricineae</taxon>
        <taxon>Nidulariaceae</taxon>
        <taxon>Crucibulum</taxon>
    </lineage>
</organism>
<dbReference type="GO" id="GO:0010333">
    <property type="term" value="F:terpene synthase activity"/>
    <property type="evidence" value="ECO:0007669"/>
    <property type="project" value="InterPro"/>
</dbReference>
<dbReference type="EMBL" id="ML213635">
    <property type="protein sequence ID" value="TFK34173.1"/>
    <property type="molecule type" value="Genomic_DNA"/>
</dbReference>
<evidence type="ECO:0000256" key="6">
    <source>
        <dbReference type="RuleBase" id="RU366034"/>
    </source>
</evidence>
<proteinExistence type="inferred from homology"/>
<keyword evidence="4 6" id="KW-0460">Magnesium</keyword>
<dbReference type="SUPFAM" id="SSF48576">
    <property type="entry name" value="Terpenoid synthases"/>
    <property type="match status" value="1"/>
</dbReference>
<dbReference type="Gene3D" id="1.10.600.10">
    <property type="entry name" value="Farnesyl Diphosphate Synthase"/>
    <property type="match status" value="1"/>
</dbReference>
<reference evidence="7 8" key="1">
    <citation type="journal article" date="2019" name="Nat. Ecol. Evol.">
        <title>Megaphylogeny resolves global patterns of mushroom evolution.</title>
        <authorList>
            <person name="Varga T."/>
            <person name="Krizsan K."/>
            <person name="Foldi C."/>
            <person name="Dima B."/>
            <person name="Sanchez-Garcia M."/>
            <person name="Sanchez-Ramirez S."/>
            <person name="Szollosi G.J."/>
            <person name="Szarkandi J.G."/>
            <person name="Papp V."/>
            <person name="Albert L."/>
            <person name="Andreopoulos W."/>
            <person name="Angelini C."/>
            <person name="Antonin V."/>
            <person name="Barry K.W."/>
            <person name="Bougher N.L."/>
            <person name="Buchanan P."/>
            <person name="Buyck B."/>
            <person name="Bense V."/>
            <person name="Catcheside P."/>
            <person name="Chovatia M."/>
            <person name="Cooper J."/>
            <person name="Damon W."/>
            <person name="Desjardin D."/>
            <person name="Finy P."/>
            <person name="Geml J."/>
            <person name="Haridas S."/>
            <person name="Hughes K."/>
            <person name="Justo A."/>
            <person name="Karasinski D."/>
            <person name="Kautmanova I."/>
            <person name="Kiss B."/>
            <person name="Kocsube S."/>
            <person name="Kotiranta H."/>
            <person name="LaButti K.M."/>
            <person name="Lechner B.E."/>
            <person name="Liimatainen K."/>
            <person name="Lipzen A."/>
            <person name="Lukacs Z."/>
            <person name="Mihaltcheva S."/>
            <person name="Morgado L.N."/>
            <person name="Niskanen T."/>
            <person name="Noordeloos M.E."/>
            <person name="Ohm R.A."/>
            <person name="Ortiz-Santana B."/>
            <person name="Ovrebo C."/>
            <person name="Racz N."/>
            <person name="Riley R."/>
            <person name="Savchenko A."/>
            <person name="Shiryaev A."/>
            <person name="Soop K."/>
            <person name="Spirin V."/>
            <person name="Szebenyi C."/>
            <person name="Tomsovsky M."/>
            <person name="Tulloss R.E."/>
            <person name="Uehling J."/>
            <person name="Grigoriev I.V."/>
            <person name="Vagvolgyi C."/>
            <person name="Papp T."/>
            <person name="Martin F.M."/>
            <person name="Miettinen O."/>
            <person name="Hibbett D.S."/>
            <person name="Nagy L.G."/>
        </authorList>
    </citation>
    <scope>NUCLEOTIDE SEQUENCE [LARGE SCALE GENOMIC DNA]</scope>
    <source>
        <strain evidence="7 8">CBS 166.37</strain>
    </source>
</reference>
<evidence type="ECO:0000256" key="1">
    <source>
        <dbReference type="ARBA" id="ARBA00001946"/>
    </source>
</evidence>
<evidence type="ECO:0000313" key="8">
    <source>
        <dbReference type="Proteomes" id="UP000308652"/>
    </source>
</evidence>
<dbReference type="PANTHER" id="PTHR35201">
    <property type="entry name" value="TERPENE SYNTHASE"/>
    <property type="match status" value="1"/>
</dbReference>
<accession>A0A5C3LPG1</accession>
<name>A0A5C3LPG1_9AGAR</name>
<dbReference type="OrthoDB" id="6486656at2759"/>